<gene>
    <name evidence="2" type="ORF">HYN46_14545</name>
</gene>
<name>A0A345P9J1_9GAMM</name>
<feature type="signal peptide" evidence="1">
    <location>
        <begin position="1"/>
        <end position="17"/>
    </location>
</feature>
<evidence type="ECO:0000313" key="3">
    <source>
        <dbReference type="Proteomes" id="UP000253940"/>
    </source>
</evidence>
<reference evidence="2 3" key="1">
    <citation type="submission" date="2018-07" db="EMBL/GenBank/DDBJ databases">
        <title>Genome sequencing of Moraxellaceae gen. HYN0046.</title>
        <authorList>
            <person name="Kim M."/>
            <person name="Yi H."/>
        </authorList>
    </citation>
    <scope>NUCLEOTIDE SEQUENCE [LARGE SCALE GENOMIC DNA]</scope>
    <source>
        <strain evidence="2 3">HYN0046</strain>
    </source>
</reference>
<keyword evidence="1" id="KW-0732">Signal</keyword>
<dbReference type="Proteomes" id="UP000253940">
    <property type="component" value="Chromosome"/>
</dbReference>
<keyword evidence="3" id="KW-1185">Reference proteome</keyword>
<evidence type="ECO:0000256" key="1">
    <source>
        <dbReference type="SAM" id="SignalP"/>
    </source>
</evidence>
<dbReference type="AlphaFoldDB" id="A0A345P9J1"/>
<proteinExistence type="predicted"/>
<dbReference type="KEGG" id="mbah:HYN46_14545"/>
<sequence length="264" mass="29499">MPMAASLLLAALLSSCAKQPVTVPVPVVGPLPSSYISLNNNLFIKVPTDNMQTDQFGAYTFVLMRAKDLKSLTRDQKNRLQVLTDGIEDPFVVDSNQAVGRNKPANLNLFCIPSREDGKEEDPKELLKRYSRDGRERAINIARYDFKYSNLMLQSISRHVSSEVIKDALRQKSGPFLVTTLKPTGLADQDPILFADLSDSTSETIKGLVESYRAFIFKNNVNTAQQDYFISFMTTVTAGMESRILTPDRWVLPEGGTEGVERKR</sequence>
<protein>
    <submittedName>
        <fullName evidence="2">Uncharacterized protein</fullName>
    </submittedName>
</protein>
<feature type="chain" id="PRO_5016748636" evidence="1">
    <location>
        <begin position="18"/>
        <end position="264"/>
    </location>
</feature>
<dbReference type="OrthoDB" id="5766503at2"/>
<accession>A0A345P9J1</accession>
<evidence type="ECO:0000313" key="2">
    <source>
        <dbReference type="EMBL" id="AXI03950.1"/>
    </source>
</evidence>
<dbReference type="EMBL" id="CP031222">
    <property type="protein sequence ID" value="AXI03950.1"/>
    <property type="molecule type" value="Genomic_DNA"/>
</dbReference>
<organism evidence="2 3">
    <name type="scientific">Aquirhabdus parva</name>
    <dbReference type="NCBI Taxonomy" id="2283318"/>
    <lineage>
        <taxon>Bacteria</taxon>
        <taxon>Pseudomonadati</taxon>
        <taxon>Pseudomonadota</taxon>
        <taxon>Gammaproteobacteria</taxon>
        <taxon>Moraxellales</taxon>
        <taxon>Moraxellaceae</taxon>
        <taxon>Aquirhabdus</taxon>
    </lineage>
</organism>